<reference evidence="1" key="3">
    <citation type="submission" date="2023-05" db="EMBL/GenBank/DDBJ databases">
        <authorList>
            <person name="Smith C.H."/>
        </authorList>
    </citation>
    <scope>NUCLEOTIDE SEQUENCE</scope>
    <source>
        <strain evidence="1">CHS0354</strain>
        <tissue evidence="1">Mantle</tissue>
    </source>
</reference>
<sequence>MKLLPDLRCHIPVSESGHCQIRGGMYPYVDQNNVRSEMSSTVRRLSHCQIRDVFYPYRDHEPVRSDESSASTRNRALLGTRCHYHTGIRTLSDRGVIYPYGDQVTVGCNVSSVSTWMRALSDPRRLLSISGVNYPCGDQFTVKSDVSSNRQDTVRYEVSSTRKGIRILSATK</sequence>
<organism evidence="1 2">
    <name type="scientific">Potamilus streckersoni</name>
    <dbReference type="NCBI Taxonomy" id="2493646"/>
    <lineage>
        <taxon>Eukaryota</taxon>
        <taxon>Metazoa</taxon>
        <taxon>Spiralia</taxon>
        <taxon>Lophotrochozoa</taxon>
        <taxon>Mollusca</taxon>
        <taxon>Bivalvia</taxon>
        <taxon>Autobranchia</taxon>
        <taxon>Heteroconchia</taxon>
        <taxon>Palaeoheterodonta</taxon>
        <taxon>Unionida</taxon>
        <taxon>Unionoidea</taxon>
        <taxon>Unionidae</taxon>
        <taxon>Ambleminae</taxon>
        <taxon>Lampsilini</taxon>
        <taxon>Potamilus</taxon>
    </lineage>
</organism>
<evidence type="ECO:0000313" key="2">
    <source>
        <dbReference type="Proteomes" id="UP001195483"/>
    </source>
</evidence>
<comment type="caution">
    <text evidence="1">The sequence shown here is derived from an EMBL/GenBank/DDBJ whole genome shotgun (WGS) entry which is preliminary data.</text>
</comment>
<dbReference type="EMBL" id="JAEAOA010002232">
    <property type="protein sequence ID" value="KAK3607867.1"/>
    <property type="molecule type" value="Genomic_DNA"/>
</dbReference>
<gene>
    <name evidence="1" type="ORF">CHS0354_038297</name>
</gene>
<reference evidence="1" key="2">
    <citation type="journal article" date="2021" name="Genome Biol. Evol.">
        <title>Developing a high-quality reference genome for a parasitic bivalve with doubly uniparental inheritance (Bivalvia: Unionida).</title>
        <authorList>
            <person name="Smith C.H."/>
        </authorList>
    </citation>
    <scope>NUCLEOTIDE SEQUENCE</scope>
    <source>
        <strain evidence="1">CHS0354</strain>
        <tissue evidence="1">Mantle</tissue>
    </source>
</reference>
<proteinExistence type="predicted"/>
<keyword evidence="2" id="KW-1185">Reference proteome</keyword>
<dbReference type="Proteomes" id="UP001195483">
    <property type="component" value="Unassembled WGS sequence"/>
</dbReference>
<accession>A0AAE0TCI4</accession>
<name>A0AAE0TCI4_9BIVA</name>
<reference evidence="1" key="1">
    <citation type="journal article" date="2021" name="Genome Biol. Evol.">
        <title>A High-Quality Reference Genome for a Parasitic Bivalve with Doubly Uniparental Inheritance (Bivalvia: Unionida).</title>
        <authorList>
            <person name="Smith C.H."/>
        </authorList>
    </citation>
    <scope>NUCLEOTIDE SEQUENCE</scope>
    <source>
        <strain evidence="1">CHS0354</strain>
    </source>
</reference>
<dbReference type="AlphaFoldDB" id="A0AAE0TCI4"/>
<evidence type="ECO:0000313" key="1">
    <source>
        <dbReference type="EMBL" id="KAK3607867.1"/>
    </source>
</evidence>
<protein>
    <submittedName>
        <fullName evidence="1">Uncharacterized protein</fullName>
    </submittedName>
</protein>